<feature type="chain" id="PRO_5045199718" description="Lipoprotein" evidence="1">
    <location>
        <begin position="26"/>
        <end position="169"/>
    </location>
</feature>
<keyword evidence="3" id="KW-1185">Reference proteome</keyword>
<evidence type="ECO:0000256" key="1">
    <source>
        <dbReference type="SAM" id="SignalP"/>
    </source>
</evidence>
<protein>
    <recommendedName>
        <fullName evidence="4">Lipoprotein</fullName>
    </recommendedName>
</protein>
<comment type="caution">
    <text evidence="2">The sequence shown here is derived from an EMBL/GenBank/DDBJ whole genome shotgun (WGS) entry which is preliminary data.</text>
</comment>
<dbReference type="PROSITE" id="PS51257">
    <property type="entry name" value="PROKAR_LIPOPROTEIN"/>
    <property type="match status" value="1"/>
</dbReference>
<proteinExistence type="predicted"/>
<evidence type="ECO:0000313" key="3">
    <source>
        <dbReference type="Proteomes" id="UP000632154"/>
    </source>
</evidence>
<feature type="signal peptide" evidence="1">
    <location>
        <begin position="1"/>
        <end position="25"/>
    </location>
</feature>
<evidence type="ECO:0000313" key="2">
    <source>
        <dbReference type="EMBL" id="GHG05883.1"/>
    </source>
</evidence>
<evidence type="ECO:0008006" key="4">
    <source>
        <dbReference type="Google" id="ProtNLM"/>
    </source>
</evidence>
<name>A0ABQ3KBB3_9DEIO</name>
<sequence>MYKSKRIQTGLTGLLLAGLLVGCTASVTPPPAGQAQAVQGFEVAGQSDIDRRKVTLPPLTTMAVPTTLQAQSAGPSPLPTWTGPRSYRLAYTSLYANAKPQLALNSRGDVYLNTALAGYSEAGLPVLQKLTSNGQLLGSQTAKADPNTYLLNSFVVVTEDDSQREALSR</sequence>
<accession>A0ABQ3KBB3</accession>
<reference evidence="3" key="1">
    <citation type="journal article" date="2019" name="Int. J. Syst. Evol. Microbiol.">
        <title>The Global Catalogue of Microorganisms (GCM) 10K type strain sequencing project: providing services to taxonomists for standard genome sequencing and annotation.</title>
        <authorList>
            <consortium name="The Broad Institute Genomics Platform"/>
            <consortium name="The Broad Institute Genome Sequencing Center for Infectious Disease"/>
            <person name="Wu L."/>
            <person name="Ma J."/>
        </authorList>
    </citation>
    <scope>NUCLEOTIDE SEQUENCE [LARGE SCALE GENOMIC DNA]</scope>
    <source>
        <strain evidence="3">CGMCC 1.18439</strain>
    </source>
</reference>
<dbReference type="Proteomes" id="UP000632154">
    <property type="component" value="Unassembled WGS sequence"/>
</dbReference>
<organism evidence="2 3">
    <name type="scientific">Deinococcus piscis</name>
    <dbReference type="NCBI Taxonomy" id="394230"/>
    <lineage>
        <taxon>Bacteria</taxon>
        <taxon>Thermotogati</taxon>
        <taxon>Deinococcota</taxon>
        <taxon>Deinococci</taxon>
        <taxon>Deinococcales</taxon>
        <taxon>Deinococcaceae</taxon>
        <taxon>Deinococcus</taxon>
    </lineage>
</organism>
<gene>
    <name evidence="2" type="ORF">GCM10017783_18140</name>
</gene>
<dbReference type="EMBL" id="BNAL01000022">
    <property type="protein sequence ID" value="GHG05883.1"/>
    <property type="molecule type" value="Genomic_DNA"/>
</dbReference>
<keyword evidence="1" id="KW-0732">Signal</keyword>